<evidence type="ECO:0000313" key="4">
    <source>
        <dbReference type="Proteomes" id="UP000265020"/>
    </source>
</evidence>
<dbReference type="GeneTree" id="ENSGT00940000156437"/>
<dbReference type="PROSITE" id="PS50030">
    <property type="entry name" value="UBA"/>
    <property type="match status" value="1"/>
</dbReference>
<sequence length="189" mass="20562">METLLSGPYISSLLDCLSQNPDVTAQMLLSHPLFSGNVQLQEQIRQQIPLFLQQMQRSELLSMVLNPRAMEALLQIQHGLQTLAVEAPFLVPVAGLGTSGGSDPDPNSQSGCSPQEALLTKQQQQQQFVDQMLKALANANNGEDFQEELQQLSLMGFRDRQANLQALISTGGDLPSALHLLSLSTATHT</sequence>
<organism evidence="3 4">
    <name type="scientific">Cyprinodon variegatus</name>
    <name type="common">Sheepshead minnow</name>
    <dbReference type="NCBI Taxonomy" id="28743"/>
    <lineage>
        <taxon>Eukaryota</taxon>
        <taxon>Metazoa</taxon>
        <taxon>Chordata</taxon>
        <taxon>Craniata</taxon>
        <taxon>Vertebrata</taxon>
        <taxon>Euteleostomi</taxon>
        <taxon>Actinopterygii</taxon>
        <taxon>Neopterygii</taxon>
        <taxon>Teleostei</taxon>
        <taxon>Neoteleostei</taxon>
        <taxon>Acanthomorphata</taxon>
        <taxon>Ovalentaria</taxon>
        <taxon>Atherinomorphae</taxon>
        <taxon>Cyprinodontiformes</taxon>
        <taxon>Cyprinodontidae</taxon>
        <taxon>Cyprinodon</taxon>
    </lineage>
</organism>
<dbReference type="InterPro" id="IPR009060">
    <property type="entry name" value="UBA-like_sf"/>
</dbReference>
<name>A0A3Q2DU12_CYPVA</name>
<keyword evidence="4" id="KW-1185">Reference proteome</keyword>
<dbReference type="Gene3D" id="1.10.8.10">
    <property type="entry name" value="DNA helicase RuvA subunit, C-terminal domain"/>
    <property type="match status" value="1"/>
</dbReference>
<dbReference type="InterPro" id="IPR015496">
    <property type="entry name" value="Ubiquilin"/>
</dbReference>
<evidence type="ECO:0000259" key="2">
    <source>
        <dbReference type="PROSITE" id="PS50030"/>
    </source>
</evidence>
<feature type="region of interest" description="Disordered" evidence="1">
    <location>
        <begin position="96"/>
        <end position="120"/>
    </location>
</feature>
<reference evidence="3" key="2">
    <citation type="submission" date="2025-09" db="UniProtKB">
        <authorList>
            <consortium name="Ensembl"/>
        </authorList>
    </citation>
    <scope>IDENTIFICATION</scope>
</reference>
<reference evidence="3" key="1">
    <citation type="submission" date="2025-08" db="UniProtKB">
        <authorList>
            <consortium name="Ensembl"/>
        </authorList>
    </citation>
    <scope>IDENTIFICATION</scope>
</reference>
<dbReference type="PANTHER" id="PTHR10677">
    <property type="entry name" value="UBIQUILIN"/>
    <property type="match status" value="1"/>
</dbReference>
<dbReference type="AlphaFoldDB" id="A0A3Q2DU12"/>
<dbReference type="InterPro" id="IPR015940">
    <property type="entry name" value="UBA"/>
</dbReference>
<proteinExistence type="predicted"/>
<evidence type="ECO:0000256" key="1">
    <source>
        <dbReference type="SAM" id="MobiDB-lite"/>
    </source>
</evidence>
<accession>A0A3Q2DU12</accession>
<dbReference type="Ensembl" id="ENSCVAT00000007563.1">
    <property type="protein sequence ID" value="ENSCVAP00000023122.1"/>
    <property type="gene ID" value="ENSCVAG00000006226.1"/>
</dbReference>
<feature type="domain" description="UBA" evidence="2">
    <location>
        <begin position="144"/>
        <end position="184"/>
    </location>
</feature>
<protein>
    <recommendedName>
        <fullName evidence="2">UBA domain-containing protein</fullName>
    </recommendedName>
</protein>
<dbReference type="SUPFAM" id="SSF46934">
    <property type="entry name" value="UBA-like"/>
    <property type="match status" value="1"/>
</dbReference>
<dbReference type="PANTHER" id="PTHR10677:SF21">
    <property type="entry name" value="UBIQUILIN-4"/>
    <property type="match status" value="1"/>
</dbReference>
<dbReference type="GO" id="GO:0006511">
    <property type="term" value="P:ubiquitin-dependent protein catabolic process"/>
    <property type="evidence" value="ECO:0007669"/>
    <property type="project" value="TreeGrafter"/>
</dbReference>
<dbReference type="GO" id="GO:0005829">
    <property type="term" value="C:cytosol"/>
    <property type="evidence" value="ECO:0007669"/>
    <property type="project" value="TreeGrafter"/>
</dbReference>
<dbReference type="GO" id="GO:0031593">
    <property type="term" value="F:polyubiquitin modification-dependent protein binding"/>
    <property type="evidence" value="ECO:0007669"/>
    <property type="project" value="TreeGrafter"/>
</dbReference>
<evidence type="ECO:0000313" key="3">
    <source>
        <dbReference type="Ensembl" id="ENSCVAP00000023122.1"/>
    </source>
</evidence>
<dbReference type="STRING" id="28743.ENSCVAP00000023122"/>
<dbReference type="OMA" id="QMQAPEL"/>
<dbReference type="Proteomes" id="UP000265020">
    <property type="component" value="Unassembled WGS sequence"/>
</dbReference>